<comment type="caution">
    <text evidence="2">The sequence shown here is derived from an EMBL/GenBank/DDBJ whole genome shotgun (WGS) entry which is preliminary data.</text>
</comment>
<protein>
    <submittedName>
        <fullName evidence="2">Uncharacterized protein</fullName>
    </submittedName>
</protein>
<feature type="compositionally biased region" description="Acidic residues" evidence="1">
    <location>
        <begin position="42"/>
        <end position="54"/>
    </location>
</feature>
<reference evidence="2" key="1">
    <citation type="submission" date="2020-10" db="EMBL/GenBank/DDBJ databases">
        <authorList>
            <person name="Kikuchi T."/>
        </authorList>
    </citation>
    <scope>NUCLEOTIDE SEQUENCE</scope>
    <source>
        <strain evidence="2">NKZ352</strain>
    </source>
</reference>
<dbReference type="EMBL" id="CAJGYM010000047">
    <property type="protein sequence ID" value="CAD6194705.1"/>
    <property type="molecule type" value="Genomic_DNA"/>
</dbReference>
<feature type="region of interest" description="Disordered" evidence="1">
    <location>
        <begin position="36"/>
        <end position="74"/>
    </location>
</feature>
<dbReference type="Proteomes" id="UP000835052">
    <property type="component" value="Unassembled WGS sequence"/>
</dbReference>
<proteinExistence type="predicted"/>
<evidence type="ECO:0000256" key="1">
    <source>
        <dbReference type="SAM" id="MobiDB-lite"/>
    </source>
</evidence>
<sequence length="74" mass="8462">MENMRRALTEFGLELSVDATAARGHNLEEHLESLWHRSQHDDYDDDDDDDDETEQDSHSEPRRADEGGGDCEST</sequence>
<accession>A0A8S1HHP2</accession>
<dbReference type="AlphaFoldDB" id="A0A8S1HHP2"/>
<evidence type="ECO:0000313" key="3">
    <source>
        <dbReference type="Proteomes" id="UP000835052"/>
    </source>
</evidence>
<name>A0A8S1HHP2_9PELO</name>
<gene>
    <name evidence="2" type="ORF">CAUJ_LOCUS10624</name>
</gene>
<evidence type="ECO:0000313" key="2">
    <source>
        <dbReference type="EMBL" id="CAD6194705.1"/>
    </source>
</evidence>
<feature type="compositionally biased region" description="Basic and acidic residues" evidence="1">
    <location>
        <begin position="55"/>
        <end position="66"/>
    </location>
</feature>
<keyword evidence="3" id="KW-1185">Reference proteome</keyword>
<organism evidence="2 3">
    <name type="scientific">Caenorhabditis auriculariae</name>
    <dbReference type="NCBI Taxonomy" id="2777116"/>
    <lineage>
        <taxon>Eukaryota</taxon>
        <taxon>Metazoa</taxon>
        <taxon>Ecdysozoa</taxon>
        <taxon>Nematoda</taxon>
        <taxon>Chromadorea</taxon>
        <taxon>Rhabditida</taxon>
        <taxon>Rhabditina</taxon>
        <taxon>Rhabditomorpha</taxon>
        <taxon>Rhabditoidea</taxon>
        <taxon>Rhabditidae</taxon>
        <taxon>Peloderinae</taxon>
        <taxon>Caenorhabditis</taxon>
    </lineage>
</organism>